<dbReference type="Pfam" id="PF00139">
    <property type="entry name" value="Lectin_legB"/>
    <property type="match status" value="1"/>
</dbReference>
<dbReference type="InterPro" id="IPR001220">
    <property type="entry name" value="Legume_lectin_dom"/>
</dbReference>
<evidence type="ECO:0000256" key="2">
    <source>
        <dbReference type="ARBA" id="ARBA00022734"/>
    </source>
</evidence>
<accession>A0ABD0UGS5</accession>
<dbReference type="Proteomes" id="UP001552299">
    <property type="component" value="Unassembled WGS sequence"/>
</dbReference>
<dbReference type="PANTHER" id="PTHR32401:SF16">
    <property type="entry name" value="CONCANAVALIN A-LIKE LECTIN FAMILY PROTEIN"/>
    <property type="match status" value="1"/>
</dbReference>
<proteinExistence type="inferred from homology"/>
<dbReference type="GO" id="GO:0030246">
    <property type="term" value="F:carbohydrate binding"/>
    <property type="evidence" value="ECO:0007669"/>
    <property type="project" value="UniProtKB-KW"/>
</dbReference>
<keyword evidence="4" id="KW-0732">Signal</keyword>
<gene>
    <name evidence="6" type="ORF">M5K25_019948</name>
</gene>
<feature type="domain" description="Legume lectin" evidence="5">
    <location>
        <begin position="34"/>
        <end position="245"/>
    </location>
</feature>
<keyword evidence="3" id="KW-1133">Transmembrane helix</keyword>
<comment type="similarity">
    <text evidence="1">Belongs to the leguminous lectin family.</text>
</comment>
<comment type="caution">
    <text evidence="6">The sequence shown here is derived from an EMBL/GenBank/DDBJ whole genome shotgun (WGS) entry which is preliminary data.</text>
</comment>
<keyword evidence="3" id="KW-0812">Transmembrane</keyword>
<dbReference type="AlphaFoldDB" id="A0ABD0UGS5"/>
<dbReference type="Gene3D" id="2.60.120.200">
    <property type="match status" value="1"/>
</dbReference>
<feature type="chain" id="PRO_5044791221" description="Legume lectin domain-containing protein" evidence="4">
    <location>
        <begin position="32"/>
        <end position="364"/>
    </location>
</feature>
<feature type="signal peptide" evidence="4">
    <location>
        <begin position="1"/>
        <end position="31"/>
    </location>
</feature>
<keyword evidence="3" id="KW-0472">Membrane</keyword>
<reference evidence="6 7" key="1">
    <citation type="journal article" date="2024" name="Plant Biotechnol. J.">
        <title>Dendrobium thyrsiflorum genome and its molecular insights into genes involved in important horticultural traits.</title>
        <authorList>
            <person name="Chen B."/>
            <person name="Wang J.Y."/>
            <person name="Zheng P.J."/>
            <person name="Li K.L."/>
            <person name="Liang Y.M."/>
            <person name="Chen X.F."/>
            <person name="Zhang C."/>
            <person name="Zhao X."/>
            <person name="He X."/>
            <person name="Zhang G.Q."/>
            <person name="Liu Z.J."/>
            <person name="Xu Q."/>
        </authorList>
    </citation>
    <scope>NUCLEOTIDE SEQUENCE [LARGE SCALE GENOMIC DNA]</scope>
    <source>
        <strain evidence="6">GZMU011</strain>
    </source>
</reference>
<organism evidence="6 7">
    <name type="scientific">Dendrobium thyrsiflorum</name>
    <name type="common">Pinecone-like raceme dendrobium</name>
    <name type="synonym">Orchid</name>
    <dbReference type="NCBI Taxonomy" id="117978"/>
    <lineage>
        <taxon>Eukaryota</taxon>
        <taxon>Viridiplantae</taxon>
        <taxon>Streptophyta</taxon>
        <taxon>Embryophyta</taxon>
        <taxon>Tracheophyta</taxon>
        <taxon>Spermatophyta</taxon>
        <taxon>Magnoliopsida</taxon>
        <taxon>Liliopsida</taxon>
        <taxon>Asparagales</taxon>
        <taxon>Orchidaceae</taxon>
        <taxon>Epidendroideae</taxon>
        <taxon>Malaxideae</taxon>
        <taxon>Dendrobiinae</taxon>
        <taxon>Dendrobium</taxon>
    </lineage>
</organism>
<evidence type="ECO:0000256" key="3">
    <source>
        <dbReference type="SAM" id="Phobius"/>
    </source>
</evidence>
<protein>
    <recommendedName>
        <fullName evidence="5">Legume lectin domain-containing protein</fullName>
    </recommendedName>
</protein>
<dbReference type="SUPFAM" id="SSF49899">
    <property type="entry name" value="Concanavalin A-like lectins/glucanases"/>
    <property type="match status" value="1"/>
</dbReference>
<feature type="transmembrane region" description="Helical" evidence="3">
    <location>
        <begin position="280"/>
        <end position="299"/>
    </location>
</feature>
<evidence type="ECO:0000259" key="5">
    <source>
        <dbReference type="Pfam" id="PF00139"/>
    </source>
</evidence>
<evidence type="ECO:0000256" key="1">
    <source>
        <dbReference type="ARBA" id="ARBA00007606"/>
    </source>
</evidence>
<keyword evidence="7" id="KW-1185">Reference proteome</keyword>
<name>A0ABD0UGS5_DENTH</name>
<dbReference type="InterPro" id="IPR013320">
    <property type="entry name" value="ConA-like_dom_sf"/>
</dbReference>
<evidence type="ECO:0000313" key="7">
    <source>
        <dbReference type="Proteomes" id="UP001552299"/>
    </source>
</evidence>
<dbReference type="EMBL" id="JANQDX010000015">
    <property type="protein sequence ID" value="KAL0911784.1"/>
    <property type="molecule type" value="Genomic_DNA"/>
</dbReference>
<evidence type="ECO:0000256" key="4">
    <source>
        <dbReference type="SAM" id="SignalP"/>
    </source>
</evidence>
<dbReference type="PANTHER" id="PTHR32401">
    <property type="entry name" value="CONCANAVALIN A-LIKE LECTIN FAMILY PROTEIN"/>
    <property type="match status" value="1"/>
</dbReference>
<dbReference type="InterPro" id="IPR050258">
    <property type="entry name" value="Leguminous_Lectin"/>
</dbReference>
<keyword evidence="2" id="KW-0430">Lectin</keyword>
<sequence length="364" mass="40113">MAIPLTSRYSPFVLALLLSLTNFALRALATATPISFTFDHFPKNVTLDSAIVLYGDAVVEDSTVRMIGAGKVLYRKPFKFLRGRGNPGFSTYFCFSLSSSGANNLAFFLDSADSRLFGLSKNVLLVEFTSNASRGHIGISVGRESNGESCKFSSGDVDVSNGGKLHSWVEYDGFSKRIEVRLSKFRAWRPASPFISCPVDISSVLQMEALLVGISSSSDYSPSKERNSNNCSRIYSWSFVVTHGAPYLMHSEPLDPRAYLVASENGSGIHQRNNYSRMNVMAWLFGLVCGALMAFMVVFMRNVISCRSPVAAVECSVHPVEADYEKAVMVVEKGLEDDCSQLYFAFCARGTPIIFDDYMSNPQF</sequence>
<evidence type="ECO:0000313" key="6">
    <source>
        <dbReference type="EMBL" id="KAL0911784.1"/>
    </source>
</evidence>